<sequence length="133" mass="15191">MEEKKKKFNRTIIKLPNILEKLVAAILLVGIVYGGYRLIIDAFAFTSPDTEALAYMETLLVSAFSVIIVIEFVRMLVKHSMNTIIEVLIFAIARGIVAGHEESLSMLIRVMAIALLLFCRKYLFKEFDFEEEE</sequence>
<gene>
    <name evidence="2" type="ORF">SAMN02745725_01030</name>
</gene>
<keyword evidence="1" id="KW-0472">Membrane</keyword>
<name>A0A1M6DTY2_PSEXY</name>
<evidence type="ECO:0000256" key="1">
    <source>
        <dbReference type="SAM" id="Phobius"/>
    </source>
</evidence>
<keyword evidence="1" id="KW-1133">Transmembrane helix</keyword>
<evidence type="ECO:0000313" key="2">
    <source>
        <dbReference type="EMBL" id="SHI76662.1"/>
    </source>
</evidence>
<feature type="transmembrane region" description="Helical" evidence="1">
    <location>
        <begin position="52"/>
        <end position="73"/>
    </location>
</feature>
<feature type="transmembrane region" description="Helical" evidence="1">
    <location>
        <begin position="21"/>
        <end position="40"/>
    </location>
</feature>
<accession>A0A1M6DTY2</accession>
<dbReference type="AlphaFoldDB" id="A0A1M6DTY2"/>
<dbReference type="Proteomes" id="UP000184185">
    <property type="component" value="Unassembled WGS sequence"/>
</dbReference>
<evidence type="ECO:0008006" key="4">
    <source>
        <dbReference type="Google" id="ProtNLM"/>
    </source>
</evidence>
<reference evidence="2 3" key="1">
    <citation type="submission" date="2016-11" db="EMBL/GenBank/DDBJ databases">
        <authorList>
            <person name="Jaros S."/>
            <person name="Januszkiewicz K."/>
            <person name="Wedrychowicz H."/>
        </authorList>
    </citation>
    <scope>NUCLEOTIDE SEQUENCE [LARGE SCALE GENOMIC DNA]</scope>
    <source>
        <strain evidence="2 3">DSM 14809</strain>
    </source>
</reference>
<dbReference type="EMBL" id="FQYQ01000005">
    <property type="protein sequence ID" value="SHI76662.1"/>
    <property type="molecule type" value="Genomic_DNA"/>
</dbReference>
<dbReference type="STRING" id="185007.SAMN02910350_02199"/>
<organism evidence="2 3">
    <name type="scientific">Pseudobutyrivibrio xylanivorans DSM 14809</name>
    <dbReference type="NCBI Taxonomy" id="1123012"/>
    <lineage>
        <taxon>Bacteria</taxon>
        <taxon>Bacillati</taxon>
        <taxon>Bacillota</taxon>
        <taxon>Clostridia</taxon>
        <taxon>Lachnospirales</taxon>
        <taxon>Lachnospiraceae</taxon>
        <taxon>Pseudobutyrivibrio</taxon>
    </lineage>
</organism>
<dbReference type="OrthoDB" id="362826at2"/>
<keyword evidence="3" id="KW-1185">Reference proteome</keyword>
<protein>
    <recommendedName>
        <fullName evidence="4">Protein PsiE</fullName>
    </recommendedName>
</protein>
<evidence type="ECO:0000313" key="3">
    <source>
        <dbReference type="Proteomes" id="UP000184185"/>
    </source>
</evidence>
<dbReference type="RefSeq" id="WP_072913630.1">
    <property type="nucleotide sequence ID" value="NZ_FQYQ01000005.1"/>
</dbReference>
<keyword evidence="1" id="KW-0812">Transmembrane</keyword>
<proteinExistence type="predicted"/>